<dbReference type="AlphaFoldDB" id="A0A915JAX4"/>
<keyword evidence="1" id="KW-1185">Reference proteome</keyword>
<proteinExistence type="predicted"/>
<evidence type="ECO:0000313" key="1">
    <source>
        <dbReference type="Proteomes" id="UP000887565"/>
    </source>
</evidence>
<dbReference type="WBParaSite" id="nRc.2.0.1.t23307-RA">
    <property type="protein sequence ID" value="nRc.2.0.1.t23307-RA"/>
    <property type="gene ID" value="nRc.2.0.1.g23307"/>
</dbReference>
<protein>
    <submittedName>
        <fullName evidence="2">Uncharacterized protein</fullName>
    </submittedName>
</protein>
<dbReference type="Proteomes" id="UP000887565">
    <property type="component" value="Unplaced"/>
</dbReference>
<name>A0A915JAX4_ROMCU</name>
<accession>A0A915JAX4</accession>
<organism evidence="1 2">
    <name type="scientific">Romanomermis culicivorax</name>
    <name type="common">Nematode worm</name>
    <dbReference type="NCBI Taxonomy" id="13658"/>
    <lineage>
        <taxon>Eukaryota</taxon>
        <taxon>Metazoa</taxon>
        <taxon>Ecdysozoa</taxon>
        <taxon>Nematoda</taxon>
        <taxon>Enoplea</taxon>
        <taxon>Dorylaimia</taxon>
        <taxon>Mermithida</taxon>
        <taxon>Mermithoidea</taxon>
        <taxon>Mermithidae</taxon>
        <taxon>Romanomermis</taxon>
    </lineage>
</organism>
<sequence>MPNLAKISSMLDGRNFLELEQICKFMPLAYHLAWPHSRAEWDYESNGLLNYKFLNSYTREGQEMIERMSWKSGDRLAYYIEVAATLPPLEPRNPTKKG</sequence>
<reference evidence="2" key="1">
    <citation type="submission" date="2022-11" db="UniProtKB">
        <authorList>
            <consortium name="WormBaseParasite"/>
        </authorList>
    </citation>
    <scope>IDENTIFICATION</scope>
</reference>
<evidence type="ECO:0000313" key="2">
    <source>
        <dbReference type="WBParaSite" id="nRc.2.0.1.t23307-RA"/>
    </source>
</evidence>